<keyword evidence="1" id="KW-0813">Transport</keyword>
<keyword evidence="5" id="KW-1185">Reference proteome</keyword>
<sequence length="946" mass="108812">MANCSRTLERSAGELYGEKLFSWPTWTSFPTLPVATESVKADGDVEALVLMASDILDDEWPQSSLRSYILSQEITCLGDDECELLEIDRVTMLRKVPKLETMDTRVLKAISEKLKSMSCIAYMNIIIEGKPLRKMVFITGGSMFLKKHGYRANEERQFYGEELLDWVLDRSFPVIVPVSTHSVSVHINTNVLVLMVNDLCDVVSNFKSHFSKKSTIPTDDYSLDLCAFVGLTWLKKVPKLEHTDDIMLNKFCNKLIIMRYGDESPYIIEEELDKIFLIVSGLVSITSIKGGQKVYRYSGNYWGDELFEWALHPSRAYNHSLPTSDVCVEAVGDVEVLLLKANDLIRLISESEFLKDTSDNDINSTYMQFITKKKRYVHARIQKKMEKKGREVKWWLTKNGIPLCKQSEIMEKALEKLEENKDVDVEKILPVLPSDLQSYIESCMPLNRLKQVPLPQNMDENVLRAISEYLVPKKYTKNDIIIREKEPLQMMIFIVEGCVIIEKRDFPSTLKRRAGEVYGEKLLSWPAWTSFPTLPIATESVRTDDDVEALVLMVTDMQEIGWKFREYFSSMKITRLTDDEWEVLESSWMTILRKGPSIFRRMDEEVLKVISKHLKLMSYNMNTYIVRENKPLEYMFIFVDGCSMSIESTRRPIERAIHNIGKFFGEELVHWVTNWASCVTFPDKLPLSTSNVKLRIDDTGTARVLVLSVNDLKSIVSKFRLQFIKQTTLPVDSEWQLSTFDPLAALKKVPQLEDMDQKQLEEIRRSLIPMRYDDMSPYIIDGDFDKMFLIKSGLVSITSLVSVEKVFRYSGNYCGDELLKRVLHSSRDSKSTVWVEAVGEVEALVLRADDLIRLVSQFNHSHLLDRFNPWREISQPKICRNSLRTAPFLDIVGADSGQIGRNNLLGLEDLLTTNLTQLISSNWFAEEEGEQMISRIPATLDFRGGR</sequence>
<accession>A0AAW1YNN8</accession>
<feature type="domain" description="Cyclic nucleotide-binding" evidence="3">
    <location>
        <begin position="454"/>
        <end position="523"/>
    </location>
</feature>
<dbReference type="PANTHER" id="PTHR45651:SF68">
    <property type="entry name" value="ION TRANSPORT DOMAIN-CONTAINING PROTEIN"/>
    <property type="match status" value="1"/>
</dbReference>
<keyword evidence="1" id="KW-0406">Ion transport</keyword>
<comment type="caution">
    <text evidence="4">The sequence shown here is derived from an EMBL/GenBank/DDBJ whole genome shotgun (WGS) entry which is preliminary data.</text>
</comment>
<evidence type="ECO:0000256" key="1">
    <source>
        <dbReference type="ARBA" id="ARBA00023286"/>
    </source>
</evidence>
<keyword evidence="2" id="KW-0407">Ion channel</keyword>
<dbReference type="SUPFAM" id="SSF51206">
    <property type="entry name" value="cAMP-binding domain-like"/>
    <property type="match status" value="5"/>
</dbReference>
<dbReference type="InterPro" id="IPR014710">
    <property type="entry name" value="RmlC-like_jellyroll"/>
</dbReference>
<dbReference type="AlphaFoldDB" id="A0AAW1YNN8"/>
<dbReference type="EMBL" id="JBEDUW010000001">
    <property type="protein sequence ID" value="KAK9950301.1"/>
    <property type="molecule type" value="Genomic_DNA"/>
</dbReference>
<dbReference type="InterPro" id="IPR000595">
    <property type="entry name" value="cNMP-bd_dom"/>
</dbReference>
<evidence type="ECO:0000256" key="2">
    <source>
        <dbReference type="ARBA" id="ARBA00023303"/>
    </source>
</evidence>
<dbReference type="InterPro" id="IPR018490">
    <property type="entry name" value="cNMP-bd_dom_sf"/>
</dbReference>
<gene>
    <name evidence="4" type="ORF">M0R45_005798</name>
</gene>
<dbReference type="PANTHER" id="PTHR45651">
    <property type="entry name" value="CYCLIC NUCLEOTIDE-GATED ION CHANNEL 15-RELATED-RELATED"/>
    <property type="match status" value="1"/>
</dbReference>
<dbReference type="GO" id="GO:0034220">
    <property type="term" value="P:monoatomic ion transmembrane transport"/>
    <property type="evidence" value="ECO:0007669"/>
    <property type="project" value="UniProtKB-KW"/>
</dbReference>
<keyword evidence="1" id="KW-1071">Ligand-gated ion channel</keyword>
<proteinExistence type="predicted"/>
<evidence type="ECO:0000313" key="4">
    <source>
        <dbReference type="EMBL" id="KAK9950301.1"/>
    </source>
</evidence>
<name>A0AAW1YNN8_RUBAR</name>
<feature type="domain" description="Cyclic nucleotide-binding" evidence="3">
    <location>
        <begin position="598"/>
        <end position="666"/>
    </location>
</feature>
<reference evidence="4 5" key="1">
    <citation type="journal article" date="2023" name="G3 (Bethesda)">
        <title>A chromosome-length genome assembly and annotation of blackberry (Rubus argutus, cv. 'Hillquist').</title>
        <authorList>
            <person name="Bruna T."/>
            <person name="Aryal R."/>
            <person name="Dudchenko O."/>
            <person name="Sargent D.J."/>
            <person name="Mead D."/>
            <person name="Buti M."/>
            <person name="Cavallini A."/>
            <person name="Hytonen T."/>
            <person name="Andres J."/>
            <person name="Pham M."/>
            <person name="Weisz D."/>
            <person name="Mascagni F."/>
            <person name="Usai G."/>
            <person name="Natali L."/>
            <person name="Bassil N."/>
            <person name="Fernandez G.E."/>
            <person name="Lomsadze A."/>
            <person name="Armour M."/>
            <person name="Olukolu B."/>
            <person name="Poorten T."/>
            <person name="Britton C."/>
            <person name="Davik J."/>
            <person name="Ashrafi H."/>
            <person name="Aiden E.L."/>
            <person name="Borodovsky M."/>
            <person name="Worthington M."/>
        </authorList>
    </citation>
    <scope>NUCLEOTIDE SEQUENCE [LARGE SCALE GENOMIC DNA]</scope>
    <source>
        <strain evidence="4">PI 553951</strain>
    </source>
</reference>
<dbReference type="PROSITE" id="PS50042">
    <property type="entry name" value="CNMP_BINDING_3"/>
    <property type="match status" value="2"/>
</dbReference>
<dbReference type="GO" id="GO:0016020">
    <property type="term" value="C:membrane"/>
    <property type="evidence" value="ECO:0007669"/>
    <property type="project" value="UniProtKB-SubCell"/>
</dbReference>
<organism evidence="4 5">
    <name type="scientific">Rubus argutus</name>
    <name type="common">Southern blackberry</name>
    <dbReference type="NCBI Taxonomy" id="59490"/>
    <lineage>
        <taxon>Eukaryota</taxon>
        <taxon>Viridiplantae</taxon>
        <taxon>Streptophyta</taxon>
        <taxon>Embryophyta</taxon>
        <taxon>Tracheophyta</taxon>
        <taxon>Spermatophyta</taxon>
        <taxon>Magnoliopsida</taxon>
        <taxon>eudicotyledons</taxon>
        <taxon>Gunneridae</taxon>
        <taxon>Pentapetalae</taxon>
        <taxon>rosids</taxon>
        <taxon>fabids</taxon>
        <taxon>Rosales</taxon>
        <taxon>Rosaceae</taxon>
        <taxon>Rosoideae</taxon>
        <taxon>Rosoideae incertae sedis</taxon>
        <taxon>Rubus</taxon>
    </lineage>
</organism>
<dbReference type="CDD" id="cd00038">
    <property type="entry name" value="CAP_ED"/>
    <property type="match status" value="3"/>
</dbReference>
<dbReference type="Proteomes" id="UP001457282">
    <property type="component" value="Unassembled WGS sequence"/>
</dbReference>
<evidence type="ECO:0000313" key="5">
    <source>
        <dbReference type="Proteomes" id="UP001457282"/>
    </source>
</evidence>
<protein>
    <recommendedName>
        <fullName evidence="3">Cyclic nucleotide-binding domain-containing protein</fullName>
    </recommendedName>
</protein>
<dbReference type="Gene3D" id="2.60.120.10">
    <property type="entry name" value="Jelly Rolls"/>
    <property type="match status" value="6"/>
</dbReference>
<evidence type="ECO:0000259" key="3">
    <source>
        <dbReference type="PROSITE" id="PS50042"/>
    </source>
</evidence>